<evidence type="ECO:0000256" key="8">
    <source>
        <dbReference type="ARBA" id="ARBA00023303"/>
    </source>
</evidence>
<evidence type="ECO:0000256" key="1">
    <source>
        <dbReference type="ARBA" id="ARBA00004141"/>
    </source>
</evidence>
<organism evidence="10 11">
    <name type="scientific">Gossypium arboreum</name>
    <name type="common">Tree cotton</name>
    <name type="synonym">Gossypium nanking</name>
    <dbReference type="NCBI Taxonomy" id="29729"/>
    <lineage>
        <taxon>Eukaryota</taxon>
        <taxon>Viridiplantae</taxon>
        <taxon>Streptophyta</taxon>
        <taxon>Embryophyta</taxon>
        <taxon>Tracheophyta</taxon>
        <taxon>Spermatophyta</taxon>
        <taxon>Magnoliopsida</taxon>
        <taxon>eudicotyledons</taxon>
        <taxon>Gunneridae</taxon>
        <taxon>Pentapetalae</taxon>
        <taxon>rosids</taxon>
        <taxon>malvids</taxon>
        <taxon>Malvales</taxon>
        <taxon>Malvaceae</taxon>
        <taxon>Malvoideae</taxon>
        <taxon>Gossypium</taxon>
    </lineage>
</organism>
<evidence type="ECO:0000256" key="2">
    <source>
        <dbReference type="ARBA" id="ARBA00007079"/>
    </source>
</evidence>
<name>A0ABR0R339_GOSAR</name>
<keyword evidence="3" id="KW-0813">Transport</keyword>
<comment type="similarity">
    <text evidence="2">Belongs to the aromatic acid exporter (TC 2.A.85) family.</text>
</comment>
<protein>
    <submittedName>
        <fullName evidence="10">Uncharacterized protein</fullName>
    </submittedName>
</protein>
<sequence length="53" mass="5841">MGNPIRTAMDRIYSIAIGGFMAVFVNVLVFPIWSGEQLLKELVDNFNLLAAAL</sequence>
<keyword evidence="8" id="KW-0407">Ion channel</keyword>
<evidence type="ECO:0000313" key="10">
    <source>
        <dbReference type="EMBL" id="KAK5845995.1"/>
    </source>
</evidence>
<keyword evidence="7 9" id="KW-0472">Membrane</keyword>
<dbReference type="EMBL" id="JARKNE010000001">
    <property type="protein sequence ID" value="KAK5845995.1"/>
    <property type="molecule type" value="Genomic_DNA"/>
</dbReference>
<gene>
    <name evidence="10" type="ORF">PVK06_002259</name>
</gene>
<dbReference type="PANTHER" id="PTHR31086">
    <property type="entry name" value="ALUMINUM-ACTIVATED MALATE TRANSPORTER 10"/>
    <property type="match status" value="1"/>
</dbReference>
<dbReference type="Proteomes" id="UP001358586">
    <property type="component" value="Chromosome 1"/>
</dbReference>
<evidence type="ECO:0000256" key="4">
    <source>
        <dbReference type="ARBA" id="ARBA00022692"/>
    </source>
</evidence>
<feature type="transmembrane region" description="Helical" evidence="9">
    <location>
        <begin position="12"/>
        <end position="33"/>
    </location>
</feature>
<dbReference type="Pfam" id="PF11744">
    <property type="entry name" value="ALMT"/>
    <property type="match status" value="1"/>
</dbReference>
<keyword evidence="5 9" id="KW-1133">Transmembrane helix</keyword>
<proteinExistence type="inferred from homology"/>
<evidence type="ECO:0000256" key="6">
    <source>
        <dbReference type="ARBA" id="ARBA00023065"/>
    </source>
</evidence>
<accession>A0ABR0R339</accession>
<evidence type="ECO:0000313" key="11">
    <source>
        <dbReference type="Proteomes" id="UP001358586"/>
    </source>
</evidence>
<keyword evidence="6" id="KW-0406">Ion transport</keyword>
<keyword evidence="4 9" id="KW-0812">Transmembrane</keyword>
<keyword evidence="11" id="KW-1185">Reference proteome</keyword>
<dbReference type="InterPro" id="IPR020966">
    <property type="entry name" value="ALMT"/>
</dbReference>
<comment type="caution">
    <text evidence="10">The sequence shown here is derived from an EMBL/GenBank/DDBJ whole genome shotgun (WGS) entry which is preliminary data.</text>
</comment>
<comment type="subcellular location">
    <subcellularLocation>
        <location evidence="1">Membrane</location>
        <topology evidence="1">Multi-pass membrane protein</topology>
    </subcellularLocation>
</comment>
<reference evidence="10 11" key="1">
    <citation type="submission" date="2023-03" db="EMBL/GenBank/DDBJ databases">
        <title>WGS of Gossypium arboreum.</title>
        <authorList>
            <person name="Yu D."/>
        </authorList>
    </citation>
    <scope>NUCLEOTIDE SEQUENCE [LARGE SCALE GENOMIC DNA]</scope>
    <source>
        <tissue evidence="10">Leaf</tissue>
    </source>
</reference>
<evidence type="ECO:0000256" key="5">
    <source>
        <dbReference type="ARBA" id="ARBA00022989"/>
    </source>
</evidence>
<evidence type="ECO:0000256" key="7">
    <source>
        <dbReference type="ARBA" id="ARBA00023136"/>
    </source>
</evidence>
<evidence type="ECO:0000256" key="9">
    <source>
        <dbReference type="SAM" id="Phobius"/>
    </source>
</evidence>
<evidence type="ECO:0000256" key="3">
    <source>
        <dbReference type="ARBA" id="ARBA00022448"/>
    </source>
</evidence>